<dbReference type="RefSeq" id="WP_128384962.1">
    <property type="nucleotide sequence ID" value="NZ_CP035033.1"/>
</dbReference>
<organism evidence="2 3">
    <name type="scientific">Hydrogenovibrio thermophilus</name>
    <dbReference type="NCBI Taxonomy" id="265883"/>
    <lineage>
        <taxon>Bacteria</taxon>
        <taxon>Pseudomonadati</taxon>
        <taxon>Pseudomonadota</taxon>
        <taxon>Gammaproteobacteria</taxon>
        <taxon>Thiotrichales</taxon>
        <taxon>Piscirickettsiaceae</taxon>
        <taxon>Hydrogenovibrio</taxon>
    </lineage>
</organism>
<proteinExistence type="predicted"/>
<accession>A0A410H3K3</accession>
<reference evidence="2 3" key="1">
    <citation type="journal article" date="2018" name="Environ. Microbiol.">
        <title>Genomes of ubiquitous marine and hypersaline Hydrogenovibrio, Thiomicrorhabdus and Thiomicrospira spp. encode a diversity of mechanisms to sustain chemolithoautotrophy in heterogeneous environments.</title>
        <authorList>
            <person name="Scott K.M."/>
            <person name="Williams J."/>
            <person name="Porter C.M.B."/>
            <person name="Russel S."/>
            <person name="Harmer T.L."/>
            <person name="Paul J.H."/>
            <person name="Antonen K.M."/>
            <person name="Bridges M.K."/>
            <person name="Camper G.J."/>
            <person name="Campla C.K."/>
            <person name="Casella L.G."/>
            <person name="Chase E."/>
            <person name="Conrad J.W."/>
            <person name="Cruz M.C."/>
            <person name="Dunlap D.S."/>
            <person name="Duran L."/>
            <person name="Fahsbender E.M."/>
            <person name="Goldsmith D.B."/>
            <person name="Keeley R.F."/>
            <person name="Kondoff M.R."/>
            <person name="Kussy B.I."/>
            <person name="Lane M.K."/>
            <person name="Lawler S."/>
            <person name="Leigh B.A."/>
            <person name="Lewis C."/>
            <person name="Lostal L.M."/>
            <person name="Marking D."/>
            <person name="Mancera P.A."/>
            <person name="McClenthan E.C."/>
            <person name="McIntyre E.A."/>
            <person name="Mine J.A."/>
            <person name="Modi S."/>
            <person name="Moore B.D."/>
            <person name="Morgan W.A."/>
            <person name="Nelson K.M."/>
            <person name="Nguyen K.N."/>
            <person name="Ogburn N."/>
            <person name="Parrino D.G."/>
            <person name="Pedapudi A.D."/>
            <person name="Pelham R.P."/>
            <person name="Preece A.M."/>
            <person name="Rampersad E.A."/>
            <person name="Richardson J.C."/>
            <person name="Rodgers C.M."/>
            <person name="Schaffer B.L."/>
            <person name="Sheridan N.E."/>
            <person name="Solone M.R."/>
            <person name="Staley Z.R."/>
            <person name="Tabuchi M."/>
            <person name="Waide R.J."/>
            <person name="Wanjugi P.W."/>
            <person name="Young S."/>
            <person name="Clum A."/>
            <person name="Daum C."/>
            <person name="Huntemann M."/>
            <person name="Ivanova N."/>
            <person name="Kyrpides N."/>
            <person name="Mikhailova N."/>
            <person name="Palaniappan K."/>
            <person name="Pillay M."/>
            <person name="Reddy T.B.K."/>
            <person name="Shapiro N."/>
            <person name="Stamatis D."/>
            <person name="Varghese N."/>
            <person name="Woyke T."/>
            <person name="Boden R."/>
            <person name="Freyermuth S.K."/>
            <person name="Kerfeld C.A."/>
        </authorList>
    </citation>
    <scope>NUCLEOTIDE SEQUENCE [LARGE SCALE GENOMIC DNA]</scope>
    <source>
        <strain evidence="2 3">JR-2</strain>
    </source>
</reference>
<dbReference type="EMBL" id="CP035033">
    <property type="protein sequence ID" value="QAB15502.1"/>
    <property type="molecule type" value="Genomic_DNA"/>
</dbReference>
<gene>
    <name evidence="2" type="ORF">EPV75_07405</name>
</gene>
<dbReference type="Proteomes" id="UP000285478">
    <property type="component" value="Chromosome"/>
</dbReference>
<dbReference type="AlphaFoldDB" id="A0A410H3K3"/>
<evidence type="ECO:0000313" key="2">
    <source>
        <dbReference type="EMBL" id="QAB15502.1"/>
    </source>
</evidence>
<evidence type="ECO:0000256" key="1">
    <source>
        <dbReference type="SAM" id="MobiDB-lite"/>
    </source>
</evidence>
<sequence length="75" mass="8388">MKKTNSDNPHIDCFQCEHFFVTWDANQPRGCKAFGFKTKQLPSVVVFESSGQPCMKFKPKRRPPPSGSGGNGWIA</sequence>
<name>A0A410H3K3_9GAMM</name>
<keyword evidence="3" id="KW-1185">Reference proteome</keyword>
<protein>
    <submittedName>
        <fullName evidence="2">Uracil-DNA glycosylase</fullName>
    </submittedName>
</protein>
<feature type="region of interest" description="Disordered" evidence="1">
    <location>
        <begin position="56"/>
        <end position="75"/>
    </location>
</feature>
<dbReference type="KEGG" id="htr:EPV75_07405"/>
<evidence type="ECO:0000313" key="3">
    <source>
        <dbReference type="Proteomes" id="UP000285478"/>
    </source>
</evidence>